<dbReference type="SUPFAM" id="SSF56322">
    <property type="entry name" value="ADC synthase"/>
    <property type="match status" value="1"/>
</dbReference>
<dbReference type="Proteomes" id="UP001285354">
    <property type="component" value="Unassembled WGS sequence"/>
</dbReference>
<dbReference type="InterPro" id="IPR029062">
    <property type="entry name" value="Class_I_gatase-like"/>
</dbReference>
<keyword evidence="6" id="KW-0289">Folate biosynthesis</keyword>
<evidence type="ECO:0000256" key="8">
    <source>
        <dbReference type="ARBA" id="ARBA00031329"/>
    </source>
</evidence>
<evidence type="ECO:0000256" key="1">
    <source>
        <dbReference type="ARBA" id="ARBA00001000"/>
    </source>
</evidence>
<reference evidence="14" key="1">
    <citation type="submission" date="2023-06" db="EMBL/GenBank/DDBJ databases">
        <title>Draft genome of Marssonina rosae.</title>
        <authorList>
            <person name="Cheng Q."/>
        </authorList>
    </citation>
    <scope>NUCLEOTIDE SEQUENCE</scope>
    <source>
        <strain evidence="14">R4</strain>
    </source>
</reference>
<dbReference type="InterPro" id="IPR015890">
    <property type="entry name" value="Chorismate_C"/>
</dbReference>
<evidence type="ECO:0000259" key="13">
    <source>
        <dbReference type="Pfam" id="PF04715"/>
    </source>
</evidence>
<keyword evidence="7" id="KW-0315">Glutamine amidotransferase</keyword>
<evidence type="ECO:0000256" key="5">
    <source>
        <dbReference type="ARBA" id="ARBA00022679"/>
    </source>
</evidence>
<dbReference type="InterPro" id="IPR019999">
    <property type="entry name" value="Anth_synth_I-like"/>
</dbReference>
<dbReference type="SUPFAM" id="SSF52317">
    <property type="entry name" value="Class I glutamine amidotransferase-like"/>
    <property type="match status" value="1"/>
</dbReference>
<evidence type="ECO:0000259" key="11">
    <source>
        <dbReference type="Pfam" id="PF00117"/>
    </source>
</evidence>
<comment type="caution">
    <text evidence="14">The sequence shown here is derived from an EMBL/GenBank/DDBJ whole genome shotgun (WGS) entry which is preliminary data.</text>
</comment>
<evidence type="ECO:0000313" key="15">
    <source>
        <dbReference type="Proteomes" id="UP001285354"/>
    </source>
</evidence>
<dbReference type="Pfam" id="PF04715">
    <property type="entry name" value="Anth_synt_I_N"/>
    <property type="match status" value="1"/>
</dbReference>
<dbReference type="AlphaFoldDB" id="A0AAD9WE69"/>
<dbReference type="InterPro" id="IPR006805">
    <property type="entry name" value="Anth_synth_I_N"/>
</dbReference>
<evidence type="ECO:0000256" key="9">
    <source>
        <dbReference type="ARBA" id="ARBA00031904"/>
    </source>
</evidence>
<dbReference type="Pfam" id="PF00425">
    <property type="entry name" value="Chorismate_bind"/>
    <property type="match status" value="1"/>
</dbReference>
<dbReference type="PANTHER" id="PTHR11236">
    <property type="entry name" value="AMINOBENZOATE/ANTHRANILATE SYNTHASE"/>
    <property type="match status" value="1"/>
</dbReference>
<sequence>MPTPKPLILFIDAYDSFSNNIVSLLAITLQASIRTIHIDNPALATDNALHTELRHYEAVVCGPGPGHPANEKDIGIMRRIWRLRNQEMVPVLGICLGFQSLCLEFGGRVGKLKGPQHGMVRKIAHIGEVGGIKSAGIFEGIGEVNATLYQSLCVDIGQDLIGKDEWQKLKWETTSQCPDLLPIAWVEHDCAEENDSGIMDQRVLVGVQHRTKPFWALQYHPESICTNKESEKVISNWFNQAHEWNTQNRRSRATLDRPIEGQFVTRESLLSQSHRSLGQDGQRGASGIGKNKSVCHSRTIEISPHISVPDIVETIQDLNQDQIILESSNANEKPSGGVNVRGRYSIIGLDIDRCIRVQYTAGKRNITVISPRDQGLAPDIALLPADQYAGIWPYLAQYLEERKVKDGNPDSPFWGGFMGYTTYELGLESIRVTPDPRGRQHERPDLCFAWVEKSLIVDHVKNRIYLQQLAPPQASTRVVAWMDIVVGKLEAKFFPKESHHPYTITFSNLLVKDPKSQIINKMIEMGITLPQKIIVYCSDGPYAGLATARYRQRNNPRKIAQLMNNITIKGSKIQAQVKGKSSPLPHCPVLPVLNPPSLSPPKTTALPAVLQIQTPKNEVYESKVLACQSSIRAGDSYELCLTDQTLATLSSSSAYTNTPWSLYQNLRTLQPAPFASFLRLGPLTFISASPELFLTFTPQTCELRPMKGTVRKSAQISTLAAAAPLLDVPKEKAENLMIVDLVRHDLHGVCGAGGVEVPRLMVVEEYKSVFQMISVVRGTIPSPPPVEDEGGKADSGSYGGLDILSASIPPGSMTGAPKKRSCEILQQVEGGRERSLYSGVVGFADVGGRGDWSVNIRCAFKWADEDGVVVKDGDQGGASGYEKKQGFAWREMDDQNSVNTTRTETKTETWHIGAGGAVTALSTAAGEREEMLTKLEGTLGLFR</sequence>
<organism evidence="14 15">
    <name type="scientific">Diplocarpon rosae</name>
    <dbReference type="NCBI Taxonomy" id="946125"/>
    <lineage>
        <taxon>Eukaryota</taxon>
        <taxon>Fungi</taxon>
        <taxon>Dikarya</taxon>
        <taxon>Ascomycota</taxon>
        <taxon>Pezizomycotina</taxon>
        <taxon>Leotiomycetes</taxon>
        <taxon>Helotiales</taxon>
        <taxon>Drepanopezizaceae</taxon>
        <taxon>Diplocarpon</taxon>
    </lineage>
</organism>
<dbReference type="EMBL" id="JAUBYV010000006">
    <property type="protein sequence ID" value="KAK2625966.1"/>
    <property type="molecule type" value="Genomic_DNA"/>
</dbReference>
<dbReference type="InterPro" id="IPR006221">
    <property type="entry name" value="TrpG/PapA_dom"/>
</dbReference>
<feature type="domain" description="Glutamine amidotransferase" evidence="11">
    <location>
        <begin position="10"/>
        <end position="232"/>
    </location>
</feature>
<name>A0AAD9WE69_9HELO</name>
<comment type="similarity">
    <text evidence="3">In the C-terminal section; belongs to the anthranilate synthase component I family.</text>
</comment>
<dbReference type="PRINTS" id="PR00097">
    <property type="entry name" value="ANTSNTHASEII"/>
</dbReference>
<evidence type="ECO:0000256" key="4">
    <source>
        <dbReference type="ARBA" id="ARBA00013139"/>
    </source>
</evidence>
<dbReference type="GO" id="GO:0046656">
    <property type="term" value="P:folic acid biosynthetic process"/>
    <property type="evidence" value="ECO:0007669"/>
    <property type="project" value="UniProtKB-KW"/>
</dbReference>
<protein>
    <recommendedName>
        <fullName evidence="4">aminodeoxychorismate synthase</fullName>
        <ecNumber evidence="4">2.6.1.85</ecNumber>
    </recommendedName>
    <alternativeName>
        <fullName evidence="8">Para-aminobenzoate synthase</fullName>
    </alternativeName>
    <alternativeName>
        <fullName evidence="9">p-aminobenzoic acid synthase</fullName>
    </alternativeName>
</protein>
<evidence type="ECO:0000256" key="10">
    <source>
        <dbReference type="SAM" id="MobiDB-lite"/>
    </source>
</evidence>
<dbReference type="InterPro" id="IPR005801">
    <property type="entry name" value="ADC_synthase"/>
</dbReference>
<evidence type="ECO:0000256" key="3">
    <source>
        <dbReference type="ARBA" id="ARBA00005970"/>
    </source>
</evidence>
<dbReference type="EC" id="2.6.1.85" evidence="4"/>
<keyword evidence="5" id="KW-0808">Transferase</keyword>
<evidence type="ECO:0000259" key="12">
    <source>
        <dbReference type="Pfam" id="PF00425"/>
    </source>
</evidence>
<dbReference type="CDD" id="cd01743">
    <property type="entry name" value="GATase1_Anthranilate_Synthase"/>
    <property type="match status" value="1"/>
</dbReference>
<evidence type="ECO:0000313" key="14">
    <source>
        <dbReference type="EMBL" id="KAK2625966.1"/>
    </source>
</evidence>
<proteinExistence type="inferred from homology"/>
<dbReference type="PROSITE" id="PS51273">
    <property type="entry name" value="GATASE_TYPE_1"/>
    <property type="match status" value="1"/>
</dbReference>
<evidence type="ECO:0000256" key="7">
    <source>
        <dbReference type="ARBA" id="ARBA00022962"/>
    </source>
</evidence>
<evidence type="ECO:0000256" key="2">
    <source>
        <dbReference type="ARBA" id="ARBA00005009"/>
    </source>
</evidence>
<dbReference type="Pfam" id="PF00117">
    <property type="entry name" value="GATase"/>
    <property type="match status" value="1"/>
</dbReference>
<dbReference type="InterPro" id="IPR017926">
    <property type="entry name" value="GATASE"/>
</dbReference>
<feature type="domain" description="Chorismate-utilising enzyme C-terminal" evidence="12">
    <location>
        <begin position="617"/>
        <end position="861"/>
    </location>
</feature>
<feature type="domain" description="Anthranilate synthase component I N-terminal" evidence="13">
    <location>
        <begin position="312"/>
        <end position="466"/>
    </location>
</feature>
<comment type="catalytic activity">
    <reaction evidence="1">
        <text>chorismate + L-glutamine = 4-amino-4-deoxychorismate + L-glutamate</text>
        <dbReference type="Rhea" id="RHEA:11672"/>
        <dbReference type="ChEBI" id="CHEBI:29748"/>
        <dbReference type="ChEBI" id="CHEBI:29985"/>
        <dbReference type="ChEBI" id="CHEBI:58359"/>
        <dbReference type="ChEBI" id="CHEBI:58406"/>
        <dbReference type="EC" id="2.6.1.85"/>
    </reaction>
</comment>
<feature type="region of interest" description="Disordered" evidence="10">
    <location>
        <begin position="271"/>
        <end position="292"/>
    </location>
</feature>
<dbReference type="GO" id="GO:0000162">
    <property type="term" value="P:L-tryptophan biosynthetic process"/>
    <property type="evidence" value="ECO:0007669"/>
    <property type="project" value="TreeGrafter"/>
</dbReference>
<keyword evidence="15" id="KW-1185">Reference proteome</keyword>
<dbReference type="Gene3D" id="3.60.120.10">
    <property type="entry name" value="Anthranilate synthase"/>
    <property type="match status" value="1"/>
</dbReference>
<accession>A0AAD9WE69</accession>
<gene>
    <name evidence="14" type="ORF">QTJ16_004228</name>
</gene>
<dbReference type="GO" id="GO:0046820">
    <property type="term" value="F:4-amino-4-deoxychorismate synthase activity"/>
    <property type="evidence" value="ECO:0007669"/>
    <property type="project" value="UniProtKB-EC"/>
</dbReference>
<evidence type="ECO:0000256" key="6">
    <source>
        <dbReference type="ARBA" id="ARBA00022909"/>
    </source>
</evidence>
<dbReference type="PANTHER" id="PTHR11236:SF18">
    <property type="entry name" value="AMINODEOXYCHORISMATE SYNTHASE"/>
    <property type="match status" value="1"/>
</dbReference>
<comment type="pathway">
    <text evidence="2">Cofactor biosynthesis; tetrahydrofolate biosynthesis; 4-aminobenzoate from chorismate: step 1/2.</text>
</comment>
<dbReference type="GO" id="GO:0008153">
    <property type="term" value="P:4-aminobenzoate biosynthetic process"/>
    <property type="evidence" value="ECO:0007669"/>
    <property type="project" value="TreeGrafter"/>
</dbReference>
<dbReference type="Gene3D" id="3.40.50.880">
    <property type="match status" value="1"/>
</dbReference>
<dbReference type="GO" id="GO:0005737">
    <property type="term" value="C:cytoplasm"/>
    <property type="evidence" value="ECO:0007669"/>
    <property type="project" value="TreeGrafter"/>
</dbReference>